<evidence type="ECO:0000256" key="3">
    <source>
        <dbReference type="PROSITE-ProRule" id="PRU00023"/>
    </source>
</evidence>
<keyword evidence="5" id="KW-1185">Reference proteome</keyword>
<dbReference type="Pfam" id="PF12796">
    <property type="entry name" value="Ank_2"/>
    <property type="match status" value="1"/>
</dbReference>
<sequence>MTKNYEKHFNKNRIYRQNTMLQVCMGLVAIDKSNDQVHLVHYSTEEYFSAHRGGRFPNAKIALAHTCMKYIGYKDFDRQRCKNKEELRQLNDEYPFLQYAAQNLGLHSLEAERFGTSEIVELFSEQRRLDCINQVRSNCFHDHSRKFYISAPATAVQYSLPDVLRLLLRKKGHNIFSVNAVGTERRLPVHEAAYQRSSEMLDMLLDHGVDLHREDCWENVPLNGAVAGGMTDQVKRILSQCPDTISHANHEGRTPLHDAIIYQAEHLIPLLLEYGANINISSSIDERAPIHEAAAKGKEE</sequence>
<dbReference type="RefSeq" id="XP_013258491.1">
    <property type="nucleotide sequence ID" value="XM_013403037.1"/>
</dbReference>
<accession>A0A072P7S3</accession>
<keyword evidence="1" id="KW-0677">Repeat</keyword>
<dbReference type="HOGENOM" id="CLU_000288_34_14_1"/>
<dbReference type="Proteomes" id="UP000027920">
    <property type="component" value="Unassembled WGS sequence"/>
</dbReference>
<feature type="repeat" description="ANK" evidence="3">
    <location>
        <begin position="251"/>
        <end position="283"/>
    </location>
</feature>
<dbReference type="PROSITE" id="PS50088">
    <property type="entry name" value="ANK_REPEAT"/>
    <property type="match status" value="2"/>
</dbReference>
<gene>
    <name evidence="4" type="ORF">A1O9_07481</name>
</gene>
<dbReference type="InterPro" id="IPR002110">
    <property type="entry name" value="Ankyrin_rpt"/>
</dbReference>
<evidence type="ECO:0000313" key="5">
    <source>
        <dbReference type="Proteomes" id="UP000027920"/>
    </source>
</evidence>
<proteinExistence type="predicted"/>
<protein>
    <submittedName>
        <fullName evidence="4">Uncharacterized protein</fullName>
    </submittedName>
</protein>
<keyword evidence="2 3" id="KW-0040">ANK repeat</keyword>
<comment type="caution">
    <text evidence="4">The sequence shown here is derived from an EMBL/GenBank/DDBJ whole genome shotgun (WGS) entry which is preliminary data.</text>
</comment>
<feature type="repeat" description="ANK" evidence="3">
    <location>
        <begin position="184"/>
        <end position="216"/>
    </location>
</feature>
<evidence type="ECO:0000256" key="1">
    <source>
        <dbReference type="ARBA" id="ARBA00022737"/>
    </source>
</evidence>
<dbReference type="SUPFAM" id="SSF48403">
    <property type="entry name" value="Ankyrin repeat"/>
    <property type="match status" value="1"/>
</dbReference>
<name>A0A072P7S3_9EURO</name>
<dbReference type="GeneID" id="25282395"/>
<dbReference type="VEuPathDB" id="FungiDB:A1O9_07481"/>
<evidence type="ECO:0000256" key="2">
    <source>
        <dbReference type="ARBA" id="ARBA00023043"/>
    </source>
</evidence>
<dbReference type="PROSITE" id="PS50297">
    <property type="entry name" value="ANK_REP_REGION"/>
    <property type="match status" value="2"/>
</dbReference>
<reference evidence="4 5" key="1">
    <citation type="submission" date="2013-03" db="EMBL/GenBank/DDBJ databases">
        <title>The Genome Sequence of Exophiala aquamarina CBS 119918.</title>
        <authorList>
            <consortium name="The Broad Institute Genomics Platform"/>
            <person name="Cuomo C."/>
            <person name="de Hoog S."/>
            <person name="Gorbushina A."/>
            <person name="Walker B."/>
            <person name="Young S.K."/>
            <person name="Zeng Q."/>
            <person name="Gargeya S."/>
            <person name="Fitzgerald M."/>
            <person name="Haas B."/>
            <person name="Abouelleil A."/>
            <person name="Allen A.W."/>
            <person name="Alvarado L."/>
            <person name="Arachchi H.M."/>
            <person name="Berlin A.M."/>
            <person name="Chapman S.B."/>
            <person name="Gainer-Dewar J."/>
            <person name="Goldberg J."/>
            <person name="Griggs A."/>
            <person name="Gujja S."/>
            <person name="Hansen M."/>
            <person name="Howarth C."/>
            <person name="Imamovic A."/>
            <person name="Ireland A."/>
            <person name="Larimer J."/>
            <person name="McCowan C."/>
            <person name="Murphy C."/>
            <person name="Pearson M."/>
            <person name="Poon T.W."/>
            <person name="Priest M."/>
            <person name="Roberts A."/>
            <person name="Saif S."/>
            <person name="Shea T."/>
            <person name="Sisk P."/>
            <person name="Sykes S."/>
            <person name="Wortman J."/>
            <person name="Nusbaum C."/>
            <person name="Birren B."/>
        </authorList>
    </citation>
    <scope>NUCLEOTIDE SEQUENCE [LARGE SCALE GENOMIC DNA]</scope>
    <source>
        <strain evidence="4 5">CBS 119918</strain>
    </source>
</reference>
<dbReference type="AlphaFoldDB" id="A0A072P7S3"/>
<organism evidence="4 5">
    <name type="scientific">Exophiala aquamarina CBS 119918</name>
    <dbReference type="NCBI Taxonomy" id="1182545"/>
    <lineage>
        <taxon>Eukaryota</taxon>
        <taxon>Fungi</taxon>
        <taxon>Dikarya</taxon>
        <taxon>Ascomycota</taxon>
        <taxon>Pezizomycotina</taxon>
        <taxon>Eurotiomycetes</taxon>
        <taxon>Chaetothyriomycetidae</taxon>
        <taxon>Chaetothyriales</taxon>
        <taxon>Herpotrichiellaceae</taxon>
        <taxon>Exophiala</taxon>
    </lineage>
</organism>
<dbReference type="STRING" id="1182545.A0A072P7S3"/>
<dbReference type="EMBL" id="AMGV01000006">
    <property type="protein sequence ID" value="KEF55901.1"/>
    <property type="molecule type" value="Genomic_DNA"/>
</dbReference>
<dbReference type="OrthoDB" id="4772757at2759"/>
<dbReference type="SMART" id="SM00248">
    <property type="entry name" value="ANK"/>
    <property type="match status" value="2"/>
</dbReference>
<dbReference type="InterPro" id="IPR036770">
    <property type="entry name" value="Ankyrin_rpt-contain_sf"/>
</dbReference>
<dbReference type="Gene3D" id="1.25.40.20">
    <property type="entry name" value="Ankyrin repeat-containing domain"/>
    <property type="match status" value="1"/>
</dbReference>
<dbReference type="PANTHER" id="PTHR24198:SF165">
    <property type="entry name" value="ANKYRIN REPEAT-CONTAINING PROTEIN-RELATED"/>
    <property type="match status" value="1"/>
</dbReference>
<evidence type="ECO:0000313" key="4">
    <source>
        <dbReference type="EMBL" id="KEF55901.1"/>
    </source>
</evidence>
<dbReference type="PANTHER" id="PTHR24198">
    <property type="entry name" value="ANKYRIN REPEAT AND PROTEIN KINASE DOMAIN-CONTAINING PROTEIN"/>
    <property type="match status" value="1"/>
</dbReference>